<dbReference type="GO" id="GO:0009103">
    <property type="term" value="P:lipopolysaccharide biosynthetic process"/>
    <property type="evidence" value="ECO:0007669"/>
    <property type="project" value="UniProtKB-ARBA"/>
</dbReference>
<keyword evidence="6 8" id="KW-1133">Transmembrane helix</keyword>
<feature type="transmembrane region" description="Helical" evidence="8">
    <location>
        <begin position="459"/>
        <end position="476"/>
    </location>
</feature>
<dbReference type="KEGG" id="run:DR864_16705"/>
<proteinExistence type="predicted"/>
<dbReference type="OrthoDB" id="9764517at2"/>
<dbReference type="Proteomes" id="UP000251993">
    <property type="component" value="Chromosome"/>
</dbReference>
<evidence type="ECO:0000313" key="10">
    <source>
        <dbReference type="Proteomes" id="UP000251993"/>
    </source>
</evidence>
<feature type="transmembrane region" description="Helical" evidence="8">
    <location>
        <begin position="380"/>
        <end position="399"/>
    </location>
</feature>
<accession>A0A344TKV2</accession>
<evidence type="ECO:0000256" key="4">
    <source>
        <dbReference type="ARBA" id="ARBA00022679"/>
    </source>
</evidence>
<dbReference type="PANTHER" id="PTHR33908:SF11">
    <property type="entry name" value="MEMBRANE PROTEIN"/>
    <property type="match status" value="1"/>
</dbReference>
<evidence type="ECO:0000256" key="6">
    <source>
        <dbReference type="ARBA" id="ARBA00022989"/>
    </source>
</evidence>
<organism evidence="9 10">
    <name type="scientific">Runella rosea</name>
    <dbReference type="NCBI Taxonomy" id="2259595"/>
    <lineage>
        <taxon>Bacteria</taxon>
        <taxon>Pseudomonadati</taxon>
        <taxon>Bacteroidota</taxon>
        <taxon>Cytophagia</taxon>
        <taxon>Cytophagales</taxon>
        <taxon>Spirosomataceae</taxon>
        <taxon>Runella</taxon>
    </lineage>
</organism>
<evidence type="ECO:0000256" key="7">
    <source>
        <dbReference type="ARBA" id="ARBA00023136"/>
    </source>
</evidence>
<evidence type="ECO:0000313" key="9">
    <source>
        <dbReference type="EMBL" id="AXE19273.1"/>
    </source>
</evidence>
<evidence type="ECO:0000256" key="5">
    <source>
        <dbReference type="ARBA" id="ARBA00022692"/>
    </source>
</evidence>
<dbReference type="GO" id="GO:0005886">
    <property type="term" value="C:plasma membrane"/>
    <property type="evidence" value="ECO:0007669"/>
    <property type="project" value="UniProtKB-SubCell"/>
</dbReference>
<feature type="transmembrane region" description="Helical" evidence="8">
    <location>
        <begin position="270"/>
        <end position="288"/>
    </location>
</feature>
<feature type="transmembrane region" description="Helical" evidence="8">
    <location>
        <begin position="405"/>
        <end position="423"/>
    </location>
</feature>
<sequence length="686" mass="78532">MRVMFIKFLVSIGALVYVSTELLSAFNVLTPLFLWLFWLLTLGVGFYLFWRNRPHDIAGARVLSQLSGSEQILLVLCGVLIVLPLLFLAIYAPPNNVDSNNYHLTRVVYWLQNHNVNHFPTIHVQQLYHNVMSEYFLLHVLALSGHDYFVNVVQWGAMLGTVASVGVTAKQLGLKPGVQVLVSILQLTLPIGILEASTTQNDYVAVFFFTCFMYFGIKLLQEFRWEDVWWMSICLALGGFTKYPVFFYAFPYCLWIGIQVLRKKGLKTAVSTFGIALGTLLLVFAPFFSRNYALFGSILSPKIGSSLFVENIAVEKYCFTCTLSNVAKNIGLHLGLPSAGYNAKIDAVMAKFHALIGEDINNPQLSLDNYRTQFVIQEDMSGNLLLLIAIGIAAIWLLFQKKQGVFKGILVCAVVGFVIFCSSAKFQFWSSRTHMPVFAQGTLLVGLLVANWPAKGRVLFGYFFVLTAIPYIVDNFNKPLFPIRYASKYWLGYIPRHLCVPVGANENQYRQALGSYYNFAKPEPCYPLKQDLPYAQRQQIVTKLNALDYYKLESEHIFKYERAHYFFICDNDYPNTYYDFKELAKRIEPSSKGVGMLLEQSVGFYRYWSILRPRMSDDWQMRYIVFEKDYLALPNARQIFAYDYVLSDNEKFIDRYLPKTQIEAISRTGSLVLVKLKKPSVQLYNY</sequence>
<feature type="transmembrane region" description="Helical" evidence="8">
    <location>
        <begin position="203"/>
        <end position="221"/>
    </location>
</feature>
<keyword evidence="3" id="KW-0328">Glycosyltransferase</keyword>
<keyword evidence="4" id="KW-0808">Transferase</keyword>
<comment type="subcellular location">
    <subcellularLocation>
        <location evidence="1">Cell membrane</location>
        <topology evidence="1">Multi-pass membrane protein</topology>
    </subcellularLocation>
</comment>
<feature type="transmembrane region" description="Helical" evidence="8">
    <location>
        <begin position="228"/>
        <end position="250"/>
    </location>
</feature>
<dbReference type="EMBL" id="CP030850">
    <property type="protein sequence ID" value="AXE19273.1"/>
    <property type="molecule type" value="Genomic_DNA"/>
</dbReference>
<reference evidence="9 10" key="1">
    <citation type="submission" date="2018-07" db="EMBL/GenBank/DDBJ databases">
        <title>Genome sequencing of Runella.</title>
        <authorList>
            <person name="Baek M.-G."/>
            <person name="Yi H."/>
        </authorList>
    </citation>
    <scope>NUCLEOTIDE SEQUENCE [LARGE SCALE GENOMIC DNA]</scope>
    <source>
        <strain evidence="9 10">HYN0085</strain>
    </source>
</reference>
<feature type="transmembrane region" description="Helical" evidence="8">
    <location>
        <begin position="32"/>
        <end position="50"/>
    </location>
</feature>
<dbReference type="InterPro" id="IPR050297">
    <property type="entry name" value="LipidA_mod_glycosyltrf_83"/>
</dbReference>
<feature type="transmembrane region" description="Helical" evidence="8">
    <location>
        <begin position="435"/>
        <end position="453"/>
    </location>
</feature>
<name>A0A344TKV2_9BACT</name>
<keyword evidence="2" id="KW-1003">Cell membrane</keyword>
<dbReference type="GO" id="GO:0016763">
    <property type="term" value="F:pentosyltransferase activity"/>
    <property type="evidence" value="ECO:0007669"/>
    <property type="project" value="TreeGrafter"/>
</dbReference>
<evidence type="ECO:0000256" key="2">
    <source>
        <dbReference type="ARBA" id="ARBA00022475"/>
    </source>
</evidence>
<keyword evidence="7 8" id="KW-0472">Membrane</keyword>
<evidence type="ECO:0000256" key="8">
    <source>
        <dbReference type="SAM" id="Phobius"/>
    </source>
</evidence>
<evidence type="ECO:0000256" key="3">
    <source>
        <dbReference type="ARBA" id="ARBA00022676"/>
    </source>
</evidence>
<evidence type="ECO:0000256" key="1">
    <source>
        <dbReference type="ARBA" id="ARBA00004651"/>
    </source>
</evidence>
<feature type="transmembrane region" description="Helical" evidence="8">
    <location>
        <begin position="180"/>
        <end position="197"/>
    </location>
</feature>
<dbReference type="AlphaFoldDB" id="A0A344TKV2"/>
<protein>
    <submittedName>
        <fullName evidence="9">Uncharacterized protein</fullName>
    </submittedName>
</protein>
<feature type="transmembrane region" description="Helical" evidence="8">
    <location>
        <begin position="71"/>
        <end position="92"/>
    </location>
</feature>
<dbReference type="PANTHER" id="PTHR33908">
    <property type="entry name" value="MANNOSYLTRANSFERASE YKCB-RELATED"/>
    <property type="match status" value="1"/>
</dbReference>
<keyword evidence="5 8" id="KW-0812">Transmembrane</keyword>
<gene>
    <name evidence="9" type="ORF">DR864_16705</name>
</gene>
<keyword evidence="10" id="KW-1185">Reference proteome</keyword>